<name>A0A6M3J3I3_9ZZZZ</name>
<dbReference type="EMBL" id="MT141519">
    <property type="protein sequence ID" value="QJA64413.1"/>
    <property type="molecule type" value="Genomic_DNA"/>
</dbReference>
<accession>A0A6M3J3I3</accession>
<evidence type="ECO:0000313" key="1">
    <source>
        <dbReference type="EMBL" id="QJA64413.1"/>
    </source>
</evidence>
<reference evidence="1" key="1">
    <citation type="submission" date="2020-03" db="EMBL/GenBank/DDBJ databases">
        <title>The deep terrestrial virosphere.</title>
        <authorList>
            <person name="Holmfeldt K."/>
            <person name="Nilsson E."/>
            <person name="Simone D."/>
            <person name="Lopez-Fernandez M."/>
            <person name="Wu X."/>
            <person name="de Brujin I."/>
            <person name="Lundin D."/>
            <person name="Andersson A."/>
            <person name="Bertilsson S."/>
            <person name="Dopson M."/>
        </authorList>
    </citation>
    <scope>NUCLEOTIDE SEQUENCE</scope>
    <source>
        <strain evidence="2">MM415A00412</strain>
        <strain evidence="1">MM415B00498</strain>
    </source>
</reference>
<protein>
    <submittedName>
        <fullName evidence="1">Uncharacterized protein</fullName>
    </submittedName>
</protein>
<evidence type="ECO:0000313" key="2">
    <source>
        <dbReference type="EMBL" id="QJA82350.1"/>
    </source>
</evidence>
<proteinExistence type="predicted"/>
<organism evidence="1">
    <name type="scientific">viral metagenome</name>
    <dbReference type="NCBI Taxonomy" id="1070528"/>
    <lineage>
        <taxon>unclassified sequences</taxon>
        <taxon>metagenomes</taxon>
        <taxon>organismal metagenomes</taxon>
    </lineage>
</organism>
<dbReference type="EMBL" id="MT142485">
    <property type="protein sequence ID" value="QJA82350.1"/>
    <property type="molecule type" value="Genomic_DNA"/>
</dbReference>
<dbReference type="AlphaFoldDB" id="A0A6M3J3I3"/>
<sequence>MSKGKTIKIKELPKHLLIADVSKSLEDYKKRLDLNNSWQRERLFGVIDFLSTVCETLKN</sequence>
<gene>
    <name evidence="2" type="ORF">MM415A00412_0022</name>
    <name evidence="1" type="ORF">MM415B00498_0028</name>
</gene>